<comment type="subcellular location">
    <subcellularLocation>
        <location evidence="1">Membrane</location>
        <topology evidence="1">Single-pass membrane protein</topology>
    </subcellularLocation>
</comment>
<evidence type="ECO:0000256" key="2">
    <source>
        <dbReference type="ARBA" id="ARBA00022676"/>
    </source>
</evidence>
<evidence type="ECO:0000256" key="1">
    <source>
        <dbReference type="ARBA" id="ARBA00004167"/>
    </source>
</evidence>
<keyword evidence="5" id="KW-1133">Transmembrane helix</keyword>
<dbReference type="eggNOG" id="ENOG502SHVJ">
    <property type="taxonomic scope" value="Eukaryota"/>
</dbReference>
<dbReference type="Pfam" id="PF23452">
    <property type="entry name" value="HPAT"/>
    <property type="match status" value="1"/>
</dbReference>
<evidence type="ECO:0000256" key="4">
    <source>
        <dbReference type="ARBA" id="ARBA00022692"/>
    </source>
</evidence>
<dbReference type="Proteomes" id="UP000008141">
    <property type="component" value="Unassembled WGS sequence"/>
</dbReference>
<keyword evidence="3" id="KW-0808">Transferase</keyword>
<dbReference type="RefSeq" id="XP_005849159.1">
    <property type="nucleotide sequence ID" value="XM_005849097.1"/>
</dbReference>
<evidence type="ECO:0000256" key="5">
    <source>
        <dbReference type="ARBA" id="ARBA00022989"/>
    </source>
</evidence>
<dbReference type="PANTHER" id="PTHR31485:SF17">
    <property type="match status" value="1"/>
</dbReference>
<dbReference type="GO" id="GO:0016020">
    <property type="term" value="C:membrane"/>
    <property type="evidence" value="ECO:0007669"/>
    <property type="project" value="UniProtKB-SubCell"/>
</dbReference>
<dbReference type="OrthoDB" id="420380at2759"/>
<dbReference type="GO" id="GO:0016757">
    <property type="term" value="F:glycosyltransferase activity"/>
    <property type="evidence" value="ECO:0007669"/>
    <property type="project" value="UniProtKB-KW"/>
</dbReference>
<keyword evidence="6" id="KW-0472">Membrane</keyword>
<keyword evidence="2" id="KW-0328">Glycosyltransferase</keyword>
<name>E1ZAG7_CHLVA</name>
<keyword evidence="9" id="KW-1185">Reference proteome</keyword>
<dbReference type="GeneID" id="17356648"/>
<dbReference type="PANTHER" id="PTHR31485">
    <property type="entry name" value="PEPTIDYL SERINE ALPHA-GALACTOSYLTRANSFERASE"/>
    <property type="match status" value="1"/>
</dbReference>
<evidence type="ECO:0000256" key="3">
    <source>
        <dbReference type="ARBA" id="ARBA00022679"/>
    </source>
</evidence>
<dbReference type="KEGG" id="cvr:CHLNCDRAFT_143799"/>
<gene>
    <name evidence="8" type="ORF">CHLNCDRAFT_143799</name>
</gene>
<dbReference type="InParanoid" id="E1ZAG7"/>
<dbReference type="InterPro" id="IPR056508">
    <property type="entry name" value="HPAT-like"/>
</dbReference>
<protein>
    <recommendedName>
        <fullName evidence="7">Hydroxyproline O-arabinosyltransferase-like domain-containing protein</fullName>
    </recommendedName>
</protein>
<reference evidence="8 9" key="1">
    <citation type="journal article" date="2010" name="Plant Cell">
        <title>The Chlorella variabilis NC64A genome reveals adaptation to photosymbiosis, coevolution with viruses, and cryptic sex.</title>
        <authorList>
            <person name="Blanc G."/>
            <person name="Duncan G."/>
            <person name="Agarkova I."/>
            <person name="Borodovsky M."/>
            <person name="Gurnon J."/>
            <person name="Kuo A."/>
            <person name="Lindquist E."/>
            <person name="Lucas S."/>
            <person name="Pangilinan J."/>
            <person name="Polle J."/>
            <person name="Salamov A."/>
            <person name="Terry A."/>
            <person name="Yamada T."/>
            <person name="Dunigan D.D."/>
            <person name="Grigoriev I.V."/>
            <person name="Claverie J.M."/>
            <person name="Van Etten J.L."/>
        </authorList>
    </citation>
    <scope>NUCLEOTIDE SEQUENCE [LARGE SCALE GENOMIC DNA]</scope>
    <source>
        <strain evidence="8 9">NC64A</strain>
    </source>
</reference>
<organism evidence="9">
    <name type="scientific">Chlorella variabilis</name>
    <name type="common">Green alga</name>
    <dbReference type="NCBI Taxonomy" id="554065"/>
    <lineage>
        <taxon>Eukaryota</taxon>
        <taxon>Viridiplantae</taxon>
        <taxon>Chlorophyta</taxon>
        <taxon>core chlorophytes</taxon>
        <taxon>Trebouxiophyceae</taxon>
        <taxon>Chlorellales</taxon>
        <taxon>Chlorellaceae</taxon>
        <taxon>Chlorella clade</taxon>
        <taxon>Chlorella</taxon>
    </lineage>
</organism>
<evidence type="ECO:0000256" key="6">
    <source>
        <dbReference type="ARBA" id="ARBA00023136"/>
    </source>
</evidence>
<dbReference type="InterPro" id="IPR044845">
    <property type="entry name" value="HPAT/SRGT1-like"/>
</dbReference>
<feature type="domain" description="Hydroxyproline O-arabinosyltransferase-like" evidence="7">
    <location>
        <begin position="61"/>
        <end position="310"/>
    </location>
</feature>
<accession>E1ZAG7</accession>
<sequence length="389" mass="43182">MVHRPDGTKPHQAHSRLLPLLLASSLPAALLWLWLRVGAGACSTLALYGTYRLAQRMRPGGDKMVAFTRILHRTTDDALSPCVPTFRADPLHPGCDGGVPGRSGRCRYVVADRPGAVRQFFQAAQLDPTLIKGAWAYLIETDFLFVKPVLAPGPAESSVRSLGFWYSYVYADAKVFKSFMPRFYPPGLGPLSEVPRTGPSPVMARVAEWLRVLPRWEAYSAQIEADAEASKRLGWVREMYAFSLAVAVERLDLDLGQSGNSTLIIQPPVDLRLGRATQIHYTWGPKLKEGGNDTEFWRFEKRDWTQQRFEDTAPPVPLPPPWHPGWRTPSARVGRKGAPTSQEDYELILLEVNTFNRGLEEVGGSQWREVLGREAAAAAAVARKKRGGG</sequence>
<dbReference type="AlphaFoldDB" id="E1ZAG7"/>
<evidence type="ECO:0000313" key="8">
    <source>
        <dbReference type="EMBL" id="EFN57057.1"/>
    </source>
</evidence>
<evidence type="ECO:0000259" key="7">
    <source>
        <dbReference type="Pfam" id="PF23452"/>
    </source>
</evidence>
<evidence type="ECO:0000313" key="9">
    <source>
        <dbReference type="Proteomes" id="UP000008141"/>
    </source>
</evidence>
<keyword evidence="4" id="KW-0812">Transmembrane</keyword>
<proteinExistence type="predicted"/>
<dbReference type="STRING" id="554065.E1ZAG7"/>
<dbReference type="EMBL" id="GL433840">
    <property type="protein sequence ID" value="EFN57057.1"/>
    <property type="molecule type" value="Genomic_DNA"/>
</dbReference>